<evidence type="ECO:0000256" key="2">
    <source>
        <dbReference type="ARBA" id="ARBA00022833"/>
    </source>
</evidence>
<evidence type="ECO:0000313" key="8">
    <source>
        <dbReference type="EMBL" id="CAG8779381.1"/>
    </source>
</evidence>
<keyword evidence="9" id="KW-1185">Reference proteome</keyword>
<dbReference type="SUPFAM" id="SSF57701">
    <property type="entry name" value="Zn2/Cys6 DNA-binding domain"/>
    <property type="match status" value="1"/>
</dbReference>
<dbReference type="PANTHER" id="PTHR47660">
    <property type="entry name" value="TRANSCRIPTION FACTOR WITH C2H2 AND ZN(2)-CYS(6) DNA BINDING DOMAIN (EUROFUNG)-RELATED-RELATED"/>
    <property type="match status" value="1"/>
</dbReference>
<keyword evidence="5" id="KW-0539">Nucleus</keyword>
<dbReference type="GO" id="GO:0008270">
    <property type="term" value="F:zinc ion binding"/>
    <property type="evidence" value="ECO:0007669"/>
    <property type="project" value="InterPro"/>
</dbReference>
<evidence type="ECO:0000313" key="9">
    <source>
        <dbReference type="Proteomes" id="UP000789405"/>
    </source>
</evidence>
<dbReference type="Proteomes" id="UP000789405">
    <property type="component" value="Unassembled WGS sequence"/>
</dbReference>
<dbReference type="PROSITE" id="PS50048">
    <property type="entry name" value="ZN2_CY6_FUNGAL_2"/>
    <property type="match status" value="1"/>
</dbReference>
<feature type="compositionally biased region" description="Basic and acidic residues" evidence="6">
    <location>
        <begin position="1"/>
        <end position="14"/>
    </location>
</feature>
<dbReference type="PANTHER" id="PTHR47660:SF2">
    <property type="entry name" value="TRANSCRIPTION FACTOR WITH C2H2 AND ZN(2)-CYS(6) DNA BINDING DOMAIN (EUROFUNG)"/>
    <property type="match status" value="1"/>
</dbReference>
<reference evidence="8" key="1">
    <citation type="submission" date="2021-06" db="EMBL/GenBank/DDBJ databases">
        <authorList>
            <person name="Kallberg Y."/>
            <person name="Tangrot J."/>
            <person name="Rosling A."/>
        </authorList>
    </citation>
    <scope>NUCLEOTIDE SEQUENCE</scope>
    <source>
        <strain evidence="8">MA453B</strain>
    </source>
</reference>
<dbReference type="Pfam" id="PF00172">
    <property type="entry name" value="Zn_clus"/>
    <property type="match status" value="1"/>
</dbReference>
<sequence>MQSTEAKDCNEKLVNKSKRTTSACTECRNSKKKCDDEKPCSRCTKKNLFCETADMCKNCRYRRYAIKGMLYCKKCTEELGLETTQVNTNNYDTVSGPNILLYEHDYSIVVDVSLEGYDNTMNLQYADMPLEEYDNTMNQIFFSSLNE</sequence>
<dbReference type="AlphaFoldDB" id="A0A9N9P0W6"/>
<dbReference type="SMART" id="SM00066">
    <property type="entry name" value="GAL4"/>
    <property type="match status" value="1"/>
</dbReference>
<evidence type="ECO:0000259" key="7">
    <source>
        <dbReference type="PROSITE" id="PS50048"/>
    </source>
</evidence>
<gene>
    <name evidence="8" type="ORF">DERYTH_LOCUS19466</name>
</gene>
<organism evidence="8 9">
    <name type="scientific">Dentiscutata erythropus</name>
    <dbReference type="NCBI Taxonomy" id="1348616"/>
    <lineage>
        <taxon>Eukaryota</taxon>
        <taxon>Fungi</taxon>
        <taxon>Fungi incertae sedis</taxon>
        <taxon>Mucoromycota</taxon>
        <taxon>Glomeromycotina</taxon>
        <taxon>Glomeromycetes</taxon>
        <taxon>Diversisporales</taxon>
        <taxon>Gigasporaceae</taxon>
        <taxon>Dentiscutata</taxon>
    </lineage>
</organism>
<keyword evidence="1" id="KW-0479">Metal-binding</keyword>
<evidence type="ECO:0000256" key="4">
    <source>
        <dbReference type="ARBA" id="ARBA00023163"/>
    </source>
</evidence>
<dbReference type="PROSITE" id="PS00463">
    <property type="entry name" value="ZN2_CY6_FUNGAL_1"/>
    <property type="match status" value="1"/>
</dbReference>
<evidence type="ECO:0000256" key="1">
    <source>
        <dbReference type="ARBA" id="ARBA00022723"/>
    </source>
</evidence>
<dbReference type="InterPro" id="IPR036864">
    <property type="entry name" value="Zn2-C6_fun-type_DNA-bd_sf"/>
</dbReference>
<comment type="caution">
    <text evidence="8">The sequence shown here is derived from an EMBL/GenBank/DDBJ whole genome shotgun (WGS) entry which is preliminary data.</text>
</comment>
<name>A0A9N9P0W6_9GLOM</name>
<dbReference type="InterPro" id="IPR001138">
    <property type="entry name" value="Zn2Cys6_DnaBD"/>
</dbReference>
<proteinExistence type="predicted"/>
<feature type="domain" description="Zn(2)-C6 fungal-type" evidence="7">
    <location>
        <begin position="23"/>
        <end position="52"/>
    </location>
</feature>
<keyword evidence="2" id="KW-0862">Zinc</keyword>
<protein>
    <submittedName>
        <fullName evidence="8">5923_t:CDS:1</fullName>
    </submittedName>
</protein>
<keyword evidence="4" id="KW-0804">Transcription</keyword>
<dbReference type="Gene3D" id="4.10.240.10">
    <property type="entry name" value="Zn(2)-C6 fungal-type DNA-binding domain"/>
    <property type="match status" value="1"/>
</dbReference>
<evidence type="ECO:0000256" key="6">
    <source>
        <dbReference type="SAM" id="MobiDB-lite"/>
    </source>
</evidence>
<keyword evidence="3" id="KW-0805">Transcription regulation</keyword>
<dbReference type="OrthoDB" id="2123952at2759"/>
<evidence type="ECO:0000256" key="3">
    <source>
        <dbReference type="ARBA" id="ARBA00023015"/>
    </source>
</evidence>
<accession>A0A9N9P0W6</accession>
<dbReference type="EMBL" id="CAJVPY010021394">
    <property type="protein sequence ID" value="CAG8779381.1"/>
    <property type="molecule type" value="Genomic_DNA"/>
</dbReference>
<dbReference type="GO" id="GO:0000981">
    <property type="term" value="F:DNA-binding transcription factor activity, RNA polymerase II-specific"/>
    <property type="evidence" value="ECO:0007669"/>
    <property type="project" value="InterPro"/>
</dbReference>
<feature type="region of interest" description="Disordered" evidence="6">
    <location>
        <begin position="1"/>
        <end position="20"/>
    </location>
</feature>
<dbReference type="CDD" id="cd00067">
    <property type="entry name" value="GAL4"/>
    <property type="match status" value="1"/>
</dbReference>
<evidence type="ECO:0000256" key="5">
    <source>
        <dbReference type="ARBA" id="ARBA00023242"/>
    </source>
</evidence>